<reference evidence="2 3" key="1">
    <citation type="submission" date="2021-03" db="EMBL/GenBank/DDBJ databases">
        <title>Muricauda sp. CAU 1631 isolated from Incheon.</title>
        <authorList>
            <person name="Kim W."/>
        </authorList>
    </citation>
    <scope>NUCLEOTIDE SEQUENCE [LARGE SCALE GENOMIC DNA]</scope>
    <source>
        <strain evidence="2 3">CAU 1631</strain>
    </source>
</reference>
<keyword evidence="1" id="KW-1133">Transmembrane helix</keyword>
<dbReference type="EMBL" id="JAFLND010000002">
    <property type="protein sequence ID" value="MBO0330895.1"/>
    <property type="molecule type" value="Genomic_DNA"/>
</dbReference>
<dbReference type="InterPro" id="IPR009937">
    <property type="entry name" value="Phage_holin_3_6"/>
</dbReference>
<accession>A0ABS3EXM0</accession>
<protein>
    <submittedName>
        <fullName evidence="2">Phage holin family protein</fullName>
    </submittedName>
</protein>
<proteinExistence type="predicted"/>
<feature type="transmembrane region" description="Helical" evidence="1">
    <location>
        <begin position="46"/>
        <end position="67"/>
    </location>
</feature>
<sequence length="116" mass="13161">MAFEEIKEQIDHVEDGVRSYVKNSLDFYRLQSFRSMMKGITMATKVLLIGGVGFIALLFLSLSAAFWLATMLGNTAEGFLIVGGFYVLVGIIFLLMNKKVEKPLLKKFSKFYFDEL</sequence>
<dbReference type="RefSeq" id="WP_207071295.1">
    <property type="nucleotide sequence ID" value="NZ_JAFLND010000002.1"/>
</dbReference>
<keyword evidence="3" id="KW-1185">Reference proteome</keyword>
<keyword evidence="1" id="KW-0812">Transmembrane</keyword>
<dbReference type="Proteomes" id="UP000664163">
    <property type="component" value="Unassembled WGS sequence"/>
</dbReference>
<name>A0ABS3EXM0_9FLAO</name>
<evidence type="ECO:0000313" key="3">
    <source>
        <dbReference type="Proteomes" id="UP000664163"/>
    </source>
</evidence>
<comment type="caution">
    <text evidence="2">The sequence shown here is derived from an EMBL/GenBank/DDBJ whole genome shotgun (WGS) entry which is preliminary data.</text>
</comment>
<dbReference type="Pfam" id="PF07332">
    <property type="entry name" value="Phage_holin_3_6"/>
    <property type="match status" value="1"/>
</dbReference>
<evidence type="ECO:0000313" key="2">
    <source>
        <dbReference type="EMBL" id="MBO0330895.1"/>
    </source>
</evidence>
<organism evidence="2 3">
    <name type="scientific">[Muricauda] lutisoli</name>
    <dbReference type="NCBI Taxonomy" id="2816035"/>
    <lineage>
        <taxon>Bacteria</taxon>
        <taxon>Pseudomonadati</taxon>
        <taxon>Bacteroidota</taxon>
        <taxon>Flavobacteriia</taxon>
        <taxon>Flavobacteriales</taxon>
        <taxon>Flavobacteriaceae</taxon>
        <taxon>Allomuricauda</taxon>
    </lineage>
</organism>
<evidence type="ECO:0000256" key="1">
    <source>
        <dbReference type="SAM" id="Phobius"/>
    </source>
</evidence>
<keyword evidence="1" id="KW-0472">Membrane</keyword>
<feature type="transmembrane region" description="Helical" evidence="1">
    <location>
        <begin position="79"/>
        <end position="97"/>
    </location>
</feature>
<gene>
    <name evidence="2" type="ORF">J0X13_10065</name>
</gene>